<dbReference type="Proteomes" id="UP000564644">
    <property type="component" value="Unassembled WGS sequence"/>
</dbReference>
<dbReference type="InterPro" id="IPR026838">
    <property type="entry name" value="YheC/D"/>
</dbReference>
<dbReference type="SUPFAM" id="SSF56059">
    <property type="entry name" value="Glutathione synthetase ATP-binding domain-like"/>
    <property type="match status" value="1"/>
</dbReference>
<sequence length="257" mass="29269">MANGSKHIGSKWKKTKAILQDGRVRPYVPATRIMSAKSLYDMLRKYSMVYVKPVSGTYGNGVARVERTNRSYKYQLGMQVRTFPGFDEMYGSLNKRKAKRQYLVQRGIHLLKHNGRPFDIRVMVQRNSKREWETTGIIARIAGRGKIVTNYHNGGTPTDLDRLLSSKLGRAGTSRFTGLLARIGKQSASALARTYPAVDSVGADIGVDKQYRPWILELNTSPDPYIFRHLRDRRVARKVLRFARGLGRIKAKGKKRR</sequence>
<evidence type="ECO:0000313" key="2">
    <source>
        <dbReference type="Proteomes" id="UP000564644"/>
    </source>
</evidence>
<proteinExistence type="predicted"/>
<dbReference type="AlphaFoldDB" id="A0A7X0SPE4"/>
<accession>A0A7X0SPE4</accession>
<gene>
    <name evidence="1" type="ORF">H7C18_22250</name>
</gene>
<dbReference type="Pfam" id="PF14398">
    <property type="entry name" value="ATPgrasp_YheCD"/>
    <property type="match status" value="1"/>
</dbReference>
<evidence type="ECO:0000313" key="1">
    <source>
        <dbReference type="EMBL" id="MBB6733651.1"/>
    </source>
</evidence>
<comment type="caution">
    <text evidence="1">The sequence shown here is derived from an EMBL/GenBank/DDBJ whole genome shotgun (WGS) entry which is preliminary data.</text>
</comment>
<protein>
    <submittedName>
        <fullName evidence="1">YheC/YheD family protein</fullName>
    </submittedName>
</protein>
<name>A0A7X0SPE4_9BACL</name>
<dbReference type="RefSeq" id="WP_185131306.1">
    <property type="nucleotide sequence ID" value="NZ_JACJVO010000028.1"/>
</dbReference>
<keyword evidence="2" id="KW-1185">Reference proteome</keyword>
<dbReference type="Gene3D" id="3.30.470.20">
    <property type="entry name" value="ATP-grasp fold, B domain"/>
    <property type="match status" value="1"/>
</dbReference>
<dbReference type="EMBL" id="JACJVO010000028">
    <property type="protein sequence ID" value="MBB6733651.1"/>
    <property type="molecule type" value="Genomic_DNA"/>
</dbReference>
<reference evidence="1 2" key="1">
    <citation type="submission" date="2020-08" db="EMBL/GenBank/DDBJ databases">
        <title>Cohnella phylogeny.</title>
        <authorList>
            <person name="Dunlap C."/>
        </authorList>
    </citation>
    <scope>NUCLEOTIDE SEQUENCE [LARGE SCALE GENOMIC DNA]</scope>
    <source>
        <strain evidence="1 2">CBP 2801</strain>
    </source>
</reference>
<organism evidence="1 2">
    <name type="scientific">Cohnella zeiphila</name>
    <dbReference type="NCBI Taxonomy" id="2761120"/>
    <lineage>
        <taxon>Bacteria</taxon>
        <taxon>Bacillati</taxon>
        <taxon>Bacillota</taxon>
        <taxon>Bacilli</taxon>
        <taxon>Bacillales</taxon>
        <taxon>Paenibacillaceae</taxon>
        <taxon>Cohnella</taxon>
    </lineage>
</organism>